<keyword evidence="3 11" id="KW-0662">Pyridine nucleotide biosynthesis</keyword>
<dbReference type="PRINTS" id="PR00420">
    <property type="entry name" value="RNGMNOXGNASE"/>
</dbReference>
<gene>
    <name evidence="11" type="primary">BNA4</name>
    <name evidence="14" type="ORF">M430DRAFT_124239</name>
</gene>
<reference evidence="14 15" key="1">
    <citation type="journal article" date="2018" name="New Phytol.">
        <title>Comparative genomics and transcriptomics depict ericoid mycorrhizal fungi as versatile saprotrophs and plant mutualists.</title>
        <authorList>
            <person name="Martino E."/>
            <person name="Morin E."/>
            <person name="Grelet G.A."/>
            <person name="Kuo A."/>
            <person name="Kohler A."/>
            <person name="Daghino S."/>
            <person name="Barry K.W."/>
            <person name="Cichocki N."/>
            <person name="Clum A."/>
            <person name="Dockter R.B."/>
            <person name="Hainaut M."/>
            <person name="Kuo R.C."/>
            <person name="LaButti K."/>
            <person name="Lindahl B.D."/>
            <person name="Lindquist E.A."/>
            <person name="Lipzen A."/>
            <person name="Khouja H.R."/>
            <person name="Magnuson J."/>
            <person name="Murat C."/>
            <person name="Ohm R.A."/>
            <person name="Singer S.W."/>
            <person name="Spatafora J.W."/>
            <person name="Wang M."/>
            <person name="Veneault-Fourrey C."/>
            <person name="Henrissat B."/>
            <person name="Grigoriev I.V."/>
            <person name="Martin F.M."/>
            <person name="Perotto S."/>
        </authorList>
    </citation>
    <scope>NUCLEOTIDE SEQUENCE [LARGE SCALE GENOMIC DNA]</scope>
    <source>
        <strain evidence="14 15">ATCC 22711</strain>
    </source>
</reference>
<dbReference type="PANTHER" id="PTHR46028">
    <property type="entry name" value="KYNURENINE 3-MONOOXYGENASE"/>
    <property type="match status" value="1"/>
</dbReference>
<dbReference type="GO" id="GO:0004502">
    <property type="term" value="F:kynurenine 3-monooxygenase activity"/>
    <property type="evidence" value="ECO:0007669"/>
    <property type="project" value="UniProtKB-UniRule"/>
</dbReference>
<evidence type="ECO:0000313" key="15">
    <source>
        <dbReference type="Proteomes" id="UP000241818"/>
    </source>
</evidence>
<evidence type="ECO:0000256" key="12">
    <source>
        <dbReference type="SAM" id="Phobius"/>
    </source>
</evidence>
<dbReference type="GO" id="GO:0019805">
    <property type="term" value="P:quinolinate biosynthetic process"/>
    <property type="evidence" value="ECO:0007669"/>
    <property type="project" value="UniProtKB-UniRule"/>
</dbReference>
<evidence type="ECO:0000256" key="1">
    <source>
        <dbReference type="ARBA" id="ARBA00001974"/>
    </source>
</evidence>
<evidence type="ECO:0000256" key="4">
    <source>
        <dbReference type="ARBA" id="ARBA00022787"/>
    </source>
</evidence>
<name>A0A2T3AZ22_AMORE</name>
<dbReference type="InterPro" id="IPR036188">
    <property type="entry name" value="FAD/NAD-bd_sf"/>
</dbReference>
<proteinExistence type="inferred from homology"/>
<dbReference type="UniPathway" id="UPA00253">
    <property type="reaction ID" value="UER00328"/>
</dbReference>
<dbReference type="GO" id="GO:0070189">
    <property type="term" value="P:kynurenine metabolic process"/>
    <property type="evidence" value="ECO:0007669"/>
    <property type="project" value="TreeGrafter"/>
</dbReference>
<keyword evidence="2 11" id="KW-0285">Flavoprotein</keyword>
<keyword evidence="6 11" id="KW-0521">NADP</keyword>
<evidence type="ECO:0000256" key="9">
    <source>
        <dbReference type="ARBA" id="ARBA00023128"/>
    </source>
</evidence>
<comment type="function">
    <text evidence="11">Catalyzes the hydroxylation of L-kynurenine (L-Kyn) to form 3-hydroxy-L-kynurenine (L-3OHKyn). Required for synthesis of quinolinic acid.</text>
</comment>
<comment type="subcellular location">
    <subcellularLocation>
        <location evidence="11">Mitochondrion outer membrane</location>
    </subcellularLocation>
</comment>
<dbReference type="Proteomes" id="UP000241818">
    <property type="component" value="Unassembled WGS sequence"/>
</dbReference>
<dbReference type="FunCoup" id="A0A2T3AZ22">
    <property type="interactions" value="755"/>
</dbReference>
<evidence type="ECO:0000256" key="6">
    <source>
        <dbReference type="ARBA" id="ARBA00022857"/>
    </source>
</evidence>
<comment type="cofactor">
    <cofactor evidence="1 11">
        <name>FAD</name>
        <dbReference type="ChEBI" id="CHEBI:57692"/>
    </cofactor>
</comment>
<dbReference type="GO" id="GO:0071949">
    <property type="term" value="F:FAD binding"/>
    <property type="evidence" value="ECO:0007669"/>
    <property type="project" value="InterPro"/>
</dbReference>
<evidence type="ECO:0000256" key="5">
    <source>
        <dbReference type="ARBA" id="ARBA00022827"/>
    </source>
</evidence>
<keyword evidence="12" id="KW-0812">Transmembrane</keyword>
<evidence type="ECO:0000313" key="14">
    <source>
        <dbReference type="EMBL" id="PSS15326.1"/>
    </source>
</evidence>
<dbReference type="GO" id="GO:0005741">
    <property type="term" value="C:mitochondrial outer membrane"/>
    <property type="evidence" value="ECO:0007669"/>
    <property type="project" value="UniProtKB-SubCell"/>
</dbReference>
<feature type="domain" description="FAD-binding" evidence="13">
    <location>
        <begin position="9"/>
        <end position="361"/>
    </location>
</feature>
<dbReference type="Gene3D" id="3.50.50.60">
    <property type="entry name" value="FAD/NAD(P)-binding domain"/>
    <property type="match status" value="1"/>
</dbReference>
<dbReference type="InterPro" id="IPR002938">
    <property type="entry name" value="FAD-bd"/>
</dbReference>
<keyword evidence="5 11" id="KW-0274">FAD</keyword>
<keyword evidence="11 12" id="KW-0472">Membrane</keyword>
<comment type="pathway">
    <text evidence="11">Cofactor biosynthesis; NAD(+) biosynthesis; quinolinate from L-kynurenine: step 1/3.</text>
</comment>
<sequence>MAQDGKKQKTVVVGAGPVGALAAIYAAQRGHDVEIYELRSDLRNPSTTPLNFTKSINLALSERGINAMRNSGRSDLLEKVFSGTLPLRGRMIHGITASGELYEQPQDYDIHGRTNFAINRGALNKVLLDELESMPNVKIYFNHKLTGANLKSHKAWFEVSGIKSTDKGPTSRDAEVEVTFDFLIGADGAHSATRYHMMKYTQMDYQQEYIDTLWCEFTIPAKDHREDDPESRFAISPYHLHIWPGHEFMFIAIANLDGSFTCTLFMPVSHFATLESDPQYLPTFFDTHFPGVTTLIDPADLITSFTETPHLPLISIKCRPHHFSNSAVIVGDAAHAMVPFYGQGMNSGLEDVRVLFSILDKHIPVDVPVSTESLAEKRAKALAEYSEMRTVDAHAINDLALQNYTEMRSSVVSRTYKARKWLEETLSVYVPSLGWQTKYSRVSFGNERYSEVVRKSERQGRLLLIGLVGVLTCPVVVGGLVAWWRCRRATRGLVKWTGWLAWKW</sequence>
<dbReference type="GO" id="GO:0006569">
    <property type="term" value="P:L-tryptophan catabolic process"/>
    <property type="evidence" value="ECO:0007669"/>
    <property type="project" value="UniProtKB-UniRule"/>
</dbReference>
<accession>A0A2T3AZ22</accession>
<protein>
    <recommendedName>
        <fullName evidence="11">Kynurenine 3-monooxygenase</fullName>
        <ecNumber evidence="11">1.14.13.9</ecNumber>
    </recommendedName>
    <alternativeName>
        <fullName evidence="11">Biosynthesis of nicotinic acid protein 4</fullName>
    </alternativeName>
    <alternativeName>
        <fullName evidence="11">Kynurenine 3-hydroxylase</fullName>
    </alternativeName>
</protein>
<dbReference type="STRING" id="857342.A0A2T3AZ22"/>
<evidence type="ECO:0000256" key="10">
    <source>
        <dbReference type="ARBA" id="ARBA00047818"/>
    </source>
</evidence>
<keyword evidence="9 11" id="KW-0496">Mitochondrion</keyword>
<dbReference type="GO" id="GO:0043420">
    <property type="term" value="P:anthranilate metabolic process"/>
    <property type="evidence" value="ECO:0007669"/>
    <property type="project" value="UniProtKB-UniRule"/>
</dbReference>
<evidence type="ECO:0000259" key="13">
    <source>
        <dbReference type="Pfam" id="PF01494"/>
    </source>
</evidence>
<dbReference type="InterPro" id="IPR027545">
    <property type="entry name" value="Kynurenine_monooxygenase"/>
</dbReference>
<evidence type="ECO:0000256" key="8">
    <source>
        <dbReference type="ARBA" id="ARBA00023033"/>
    </source>
</evidence>
<organism evidence="14 15">
    <name type="scientific">Amorphotheca resinae ATCC 22711</name>
    <dbReference type="NCBI Taxonomy" id="857342"/>
    <lineage>
        <taxon>Eukaryota</taxon>
        <taxon>Fungi</taxon>
        <taxon>Dikarya</taxon>
        <taxon>Ascomycota</taxon>
        <taxon>Pezizomycotina</taxon>
        <taxon>Leotiomycetes</taxon>
        <taxon>Helotiales</taxon>
        <taxon>Amorphothecaceae</taxon>
        <taxon>Amorphotheca</taxon>
    </lineage>
</organism>
<dbReference type="SUPFAM" id="SSF51905">
    <property type="entry name" value="FAD/NAD(P)-binding domain"/>
    <property type="match status" value="1"/>
</dbReference>
<evidence type="ECO:0000256" key="11">
    <source>
        <dbReference type="HAMAP-Rule" id="MF_03018"/>
    </source>
</evidence>
<comment type="similarity">
    <text evidence="11">Belongs to the aromatic-ring hydroxylase family. KMO subfamily.</text>
</comment>
<comment type="catalytic activity">
    <reaction evidence="10 11">
        <text>L-kynurenine + NADPH + O2 + H(+) = 3-hydroxy-L-kynurenine + NADP(+) + H2O</text>
        <dbReference type="Rhea" id="RHEA:20545"/>
        <dbReference type="ChEBI" id="CHEBI:15377"/>
        <dbReference type="ChEBI" id="CHEBI:15378"/>
        <dbReference type="ChEBI" id="CHEBI:15379"/>
        <dbReference type="ChEBI" id="CHEBI:57783"/>
        <dbReference type="ChEBI" id="CHEBI:57959"/>
        <dbReference type="ChEBI" id="CHEBI:58125"/>
        <dbReference type="ChEBI" id="CHEBI:58349"/>
        <dbReference type="EC" id="1.14.13.9"/>
    </reaction>
</comment>
<feature type="transmembrane region" description="Helical" evidence="12">
    <location>
        <begin position="462"/>
        <end position="484"/>
    </location>
</feature>
<keyword evidence="4 11" id="KW-1000">Mitochondrion outer membrane</keyword>
<dbReference type="PANTHER" id="PTHR46028:SF2">
    <property type="entry name" value="KYNURENINE 3-MONOOXYGENASE"/>
    <property type="match status" value="1"/>
</dbReference>
<dbReference type="AlphaFoldDB" id="A0A2T3AZ22"/>
<dbReference type="EC" id="1.14.13.9" evidence="11"/>
<evidence type="ECO:0000256" key="3">
    <source>
        <dbReference type="ARBA" id="ARBA00022642"/>
    </source>
</evidence>
<dbReference type="OrthoDB" id="10053569at2759"/>
<dbReference type="HAMAP" id="MF_01971">
    <property type="entry name" value="Kynurenine_monooxygenase"/>
    <property type="match status" value="1"/>
</dbReference>
<evidence type="ECO:0000256" key="7">
    <source>
        <dbReference type="ARBA" id="ARBA00023002"/>
    </source>
</evidence>
<keyword evidence="8 11" id="KW-0503">Monooxygenase</keyword>
<keyword evidence="12" id="KW-1133">Transmembrane helix</keyword>
<dbReference type="FunFam" id="3.50.50.60:FF:000129">
    <property type="entry name" value="Kynurenine 3-monooxygenase"/>
    <property type="match status" value="1"/>
</dbReference>
<dbReference type="GO" id="GO:0034354">
    <property type="term" value="P:'de novo' NAD+ biosynthetic process from L-tryptophan"/>
    <property type="evidence" value="ECO:0007669"/>
    <property type="project" value="UniProtKB-UniRule"/>
</dbReference>
<keyword evidence="15" id="KW-1185">Reference proteome</keyword>
<keyword evidence="7 11" id="KW-0560">Oxidoreductase</keyword>
<evidence type="ECO:0000256" key="2">
    <source>
        <dbReference type="ARBA" id="ARBA00022630"/>
    </source>
</evidence>
<dbReference type="EMBL" id="KZ679013">
    <property type="protein sequence ID" value="PSS15326.1"/>
    <property type="molecule type" value="Genomic_DNA"/>
</dbReference>
<dbReference type="Pfam" id="PF01494">
    <property type="entry name" value="FAD_binding_3"/>
    <property type="match status" value="1"/>
</dbReference>
<dbReference type="InParanoid" id="A0A2T3AZ22"/>